<dbReference type="VEuPathDB" id="FungiDB:EYZ11_003853"/>
<keyword evidence="5" id="KW-0256">Endoplasmic reticulum</keyword>
<dbReference type="SUPFAM" id="SSF50998">
    <property type="entry name" value="Quinoprotein alcohol dehydrogenase-like"/>
    <property type="match status" value="1"/>
</dbReference>
<dbReference type="Pfam" id="PF22939">
    <property type="entry name" value="WHD_GPIID"/>
    <property type="match status" value="1"/>
</dbReference>
<dbReference type="Gene3D" id="3.40.50.1820">
    <property type="entry name" value="alpha/beta hydrolase"/>
    <property type="match status" value="1"/>
</dbReference>
<dbReference type="PANTHER" id="PTHR48182:SF2">
    <property type="entry name" value="PROTEIN SERAC1"/>
    <property type="match status" value="1"/>
</dbReference>
<proteinExistence type="predicted"/>
<comment type="subcellular location">
    <subcellularLocation>
        <location evidence="2">Endoplasmic reticulum</location>
    </subcellularLocation>
    <subcellularLocation>
        <location evidence="3">Membrane</location>
    </subcellularLocation>
    <subcellularLocation>
        <location evidence="1">Mitochondrion</location>
    </subcellularLocation>
</comment>
<evidence type="ECO:0000256" key="8">
    <source>
        <dbReference type="SAM" id="MobiDB-lite"/>
    </source>
</evidence>
<dbReference type="InterPro" id="IPR029058">
    <property type="entry name" value="AB_hydrolase_fold"/>
</dbReference>
<dbReference type="PANTHER" id="PTHR48182">
    <property type="entry name" value="PROTEIN SERAC1"/>
    <property type="match status" value="1"/>
</dbReference>
<evidence type="ECO:0000259" key="9">
    <source>
        <dbReference type="Pfam" id="PF22939"/>
    </source>
</evidence>
<dbReference type="OrthoDB" id="194358at2759"/>
<name>A0A5M9MC05_9EURO</name>
<dbReference type="SMART" id="SM00320">
    <property type="entry name" value="WD40"/>
    <property type="match status" value="6"/>
</dbReference>
<feature type="region of interest" description="Disordered" evidence="8">
    <location>
        <begin position="1"/>
        <end position="30"/>
    </location>
</feature>
<dbReference type="GO" id="GO:0005739">
    <property type="term" value="C:mitochondrion"/>
    <property type="evidence" value="ECO:0007669"/>
    <property type="project" value="UniProtKB-SubCell"/>
</dbReference>
<gene>
    <name evidence="11" type="ORF">ATNIH1004_008642</name>
</gene>
<evidence type="ECO:0000256" key="2">
    <source>
        <dbReference type="ARBA" id="ARBA00004240"/>
    </source>
</evidence>
<dbReference type="VEuPathDB" id="FungiDB:EYZ11_011591"/>
<dbReference type="Proteomes" id="UP000324241">
    <property type="component" value="Unassembled WGS sequence"/>
</dbReference>
<dbReference type="GO" id="GO:0005783">
    <property type="term" value="C:endoplasmic reticulum"/>
    <property type="evidence" value="ECO:0007669"/>
    <property type="project" value="UniProtKB-SubCell"/>
</dbReference>
<feature type="compositionally biased region" description="Basic and acidic residues" evidence="8">
    <location>
        <begin position="21"/>
        <end position="30"/>
    </location>
</feature>
<evidence type="ECO:0000256" key="4">
    <source>
        <dbReference type="ARBA" id="ARBA00022737"/>
    </source>
</evidence>
<keyword evidence="6" id="KW-0496">Mitochondrion</keyword>
<reference evidence="11 12" key="1">
    <citation type="submission" date="2019-08" db="EMBL/GenBank/DDBJ databases">
        <title>The genome sequence of a newly discovered highly antifungal drug resistant Aspergillus species, Aspergillus tanneri NIH 1004.</title>
        <authorList>
            <person name="Mounaud S."/>
            <person name="Singh I."/>
            <person name="Joardar V."/>
            <person name="Pakala S."/>
            <person name="Pakala S."/>
            <person name="Venepally P."/>
            <person name="Chung J.K."/>
            <person name="Losada L."/>
            <person name="Nierman W.C."/>
        </authorList>
    </citation>
    <scope>NUCLEOTIDE SEQUENCE [LARGE SCALE GENOMIC DNA]</scope>
    <source>
        <strain evidence="11 12">NIH1004</strain>
    </source>
</reference>
<evidence type="ECO:0000256" key="7">
    <source>
        <dbReference type="ARBA" id="ARBA00023136"/>
    </source>
</evidence>
<dbReference type="RefSeq" id="XP_033423799.1">
    <property type="nucleotide sequence ID" value="XM_033573247.1"/>
</dbReference>
<keyword evidence="7" id="KW-0472">Membrane</keyword>
<evidence type="ECO:0000259" key="10">
    <source>
        <dbReference type="Pfam" id="PF24883"/>
    </source>
</evidence>
<comment type="caution">
    <text evidence="11">The sequence shown here is derived from an EMBL/GenBank/DDBJ whole genome shotgun (WGS) entry which is preliminary data.</text>
</comment>
<dbReference type="EMBL" id="QUQM01000006">
    <property type="protein sequence ID" value="KAA8644438.1"/>
    <property type="molecule type" value="Genomic_DNA"/>
</dbReference>
<dbReference type="InterPro" id="IPR011047">
    <property type="entry name" value="Quinoprotein_ADH-like_sf"/>
</dbReference>
<organism evidence="11 12">
    <name type="scientific">Aspergillus tanneri</name>
    <dbReference type="NCBI Taxonomy" id="1220188"/>
    <lineage>
        <taxon>Eukaryota</taxon>
        <taxon>Fungi</taxon>
        <taxon>Dikarya</taxon>
        <taxon>Ascomycota</taxon>
        <taxon>Pezizomycotina</taxon>
        <taxon>Eurotiomycetes</taxon>
        <taxon>Eurotiomycetidae</taxon>
        <taxon>Eurotiales</taxon>
        <taxon>Aspergillaceae</taxon>
        <taxon>Aspergillus</taxon>
        <taxon>Aspergillus subgen. Circumdati</taxon>
    </lineage>
</organism>
<evidence type="ECO:0000313" key="12">
    <source>
        <dbReference type="Proteomes" id="UP000324241"/>
    </source>
</evidence>
<sequence>MTGTERLTAGRKRATSSISSSERRFYDDKTKPHNPYGITVLCEPVNVAPTVDIIFVHGLAGTSMYTWSKKDRFDRLARFWPLKWLRDEGFLQTARISTFGYYANISPRGPKNTLTIADFSNQLLSDLKFAVDIDEEYQYGSIPIIFVVHSMGGLVACVVGQLDTKFNGIARSTCSILFLATPHKGSDCANILSRGLKFPLLPSREYVKELEEDARGLKQLNQEFQRIPNLTIVSFYETIACTFGPWQKTIVKRESAVSGYPEETVISLVADHRGVCKFSSKTIAYQAVCSVPEFRKKLAKVAETGHVLDHNDMRVIWQELFIAGLFNISVPRVSFWVIDGLDACDTPWLLDPFMGLISSLSYPLRIMFISRPTLAPSLMAKLVSSEQSDFEQIHMPGAGIREFTQEEMQNLSVLQDPNLKRKLVDIMLQRSKGNFKWVNMALRELRQCTNEDRLIEILEEFRGEPALHYRRIDNALVAGLNSREKELGATILMWVTYSRRQMTLEELAAAICLEEEDTIEIHRKIYRVCGDLTVVDSKARVKISDNVAIQDLPELLSTTSFAATAPDAHVTMFRRCLSALRDPVLRVGKPNPNIQPFLEYAATSWFYHLSAVDGTVKDGHFSRMANCFHPLVEFFDSPFVLIWVCFLASMPQLLALEQAAQAITLCLFKMSENIPETAIRNASEEGARVRLQMWSKDLVKILGRFGDQLISHPLTIYDLIPRFCPPRSRIHSQFCANNSTSGLEIKGMPFKSWDETFSKIAAGRSYRAENIVCGDKYFALSTKSPQGGIKIFRSRTCEELLEISHGERVMALRLSFSGDLLASYGRHSTKVWDLVTGRQIYIAPNPQATNILAITFAKKDSILLVCTDDGFFRRASMESNSGGWQVLDFRLTEGSQSNLGRFVVPLTAAFNTDGTRLAIVCPRVALKAYKVDPRNENRVYKLVGETGLTNVMQVDWAPITGHIVGVGNDGTVFKWHPQEQRAETFQDSAVGVRCSPNSQFLVVSYANGALGIRDFHDYSSIHSIFSPTTVTEFCISPDSRRIYDLRDSHCTVWEPTPLTQNSSSRHANYKLTKKASHDQEEAAKSFEPITALAVGCVTSRYCTGGLDGKIKVFESGSYEQEVDLTNLSIEHLAWSNDEKFLAIGDLGNWLRILSIEHGEQEHSKIQLVFESSVGESIHQFLFGRNSTELLVVTQESFLVFKLANGFHPTRWRLPKKGCQWINHPCYEALLVGFNPEGAIVARWDNLGEYDILNFCVPLHKPGENEHFSHASATSMTTHIVRAVFASQFEPKVLLQLYHPGSPNQDKGK</sequence>
<feature type="domain" description="GPI inositol-deacylase winged helix" evidence="9">
    <location>
        <begin position="482"/>
        <end position="546"/>
    </location>
</feature>
<dbReference type="GeneID" id="54331344"/>
<dbReference type="SUPFAM" id="SSF53474">
    <property type="entry name" value="alpha/beta-Hydrolases"/>
    <property type="match status" value="1"/>
</dbReference>
<feature type="domain" description="Nephrocystin 3-like N-terminal" evidence="10">
    <location>
        <begin position="281"/>
        <end position="371"/>
    </location>
</feature>
<evidence type="ECO:0000313" key="11">
    <source>
        <dbReference type="EMBL" id="KAA8644438.1"/>
    </source>
</evidence>
<dbReference type="Pfam" id="PF24883">
    <property type="entry name" value="NPHP3_N"/>
    <property type="match status" value="1"/>
</dbReference>
<dbReference type="GO" id="GO:0016020">
    <property type="term" value="C:membrane"/>
    <property type="evidence" value="ECO:0007669"/>
    <property type="project" value="UniProtKB-SubCell"/>
</dbReference>
<dbReference type="Gene3D" id="2.130.10.10">
    <property type="entry name" value="YVTN repeat-like/Quinoprotein amine dehydrogenase"/>
    <property type="match status" value="3"/>
</dbReference>
<evidence type="ECO:0000256" key="6">
    <source>
        <dbReference type="ARBA" id="ARBA00023128"/>
    </source>
</evidence>
<dbReference type="InterPro" id="IPR015943">
    <property type="entry name" value="WD40/YVTN_repeat-like_dom_sf"/>
</dbReference>
<evidence type="ECO:0000256" key="5">
    <source>
        <dbReference type="ARBA" id="ARBA00022824"/>
    </source>
</evidence>
<protein>
    <recommendedName>
        <fullName evidence="13">DUF676 domain-containing protein</fullName>
    </recommendedName>
</protein>
<evidence type="ECO:0008006" key="13">
    <source>
        <dbReference type="Google" id="ProtNLM"/>
    </source>
</evidence>
<keyword evidence="4" id="KW-0677">Repeat</keyword>
<evidence type="ECO:0000256" key="1">
    <source>
        <dbReference type="ARBA" id="ARBA00004173"/>
    </source>
</evidence>
<dbReference type="InterPro" id="IPR052374">
    <property type="entry name" value="SERAC1"/>
</dbReference>
<accession>A0A5M9MC05</accession>
<dbReference type="InterPro" id="IPR001680">
    <property type="entry name" value="WD40_rpt"/>
</dbReference>
<evidence type="ECO:0000256" key="3">
    <source>
        <dbReference type="ARBA" id="ARBA00004370"/>
    </source>
</evidence>
<dbReference type="InterPro" id="IPR054471">
    <property type="entry name" value="GPIID_WHD"/>
</dbReference>
<dbReference type="InterPro" id="IPR056884">
    <property type="entry name" value="NPHP3-like_N"/>
</dbReference>